<feature type="region of interest" description="Disordered" evidence="7">
    <location>
        <begin position="50"/>
        <end position="73"/>
    </location>
</feature>
<dbReference type="OrthoDB" id="445326at2759"/>
<keyword evidence="4" id="KW-0539">Nucleus</keyword>
<sequence>KVEGLAAGDDDIRAAGLEAAKFIFDNALQAETAAYPAIESLLRSTVEAAAPPPLAGQKRKRASPPPLPPSIASAISRTPLTELYTSGMDEGQIWEQLELRAKRVCAMAEAILETSDGLGVGEETGMSASEMMDLLNDDPETLPEGMDDDDDEDEDDEDDEDPSLTEDETEEDDEEEEDGADPEEGYGQEGIEDLHDHDDSDSEQDDIDMDAPGSRALKPSLRSRPRHPTLDDGFFSIDDFNRETEAMEARLQGVGSLRVDGEDEEEEDEDVDLFGAVDEEEEAAEEAEPTYREFFAPVRGLKPPGKALRPKPAAAAQAPAEGSSRKGSGEGDAMEGMDDFDAQFGEEDGAEDMEDEDEEDDADFEKGAETITRLKDDLFGEDDEETEAANLSTHEKRLAALSAQIQALEAENVGVKDWTLMGEAGARGRPVNSLLEEDLDFEHVAKQVPVITEETTRTLEELIKRRIVANDFNDVVRKRPVDDKPFLPSRMFELQDTRSQKSLAQIYEDEYTAARTGDTSIVDDRDGKLKKEHEEIEKMWEDIAYKLDALSNAHFTPKAPKATIQTVSNLPSISMESAMPTTNSAATMLAPEEVFASSTSALVSKSEMTPEEKRAQRRKNKSAFRHEHERLGQAVQFFGKGKAANGIVEGKKGKRGVRGEKEEALKRVVKEGRGVTVIGKESK</sequence>
<evidence type="ECO:0000256" key="2">
    <source>
        <dbReference type="ARBA" id="ARBA00022517"/>
    </source>
</evidence>
<dbReference type="STRING" id="1353952.A0A165IAB9"/>
<feature type="non-terminal residue" evidence="8">
    <location>
        <position position="1"/>
    </location>
</feature>
<dbReference type="GO" id="GO:0005732">
    <property type="term" value="C:sno(s)RNA-containing ribonucleoprotein complex"/>
    <property type="evidence" value="ECO:0007669"/>
    <property type="project" value="InterPro"/>
</dbReference>
<comment type="subcellular location">
    <subcellularLocation>
        <location evidence="1">Nucleus</location>
        <location evidence="1">Nucleolus</location>
    </subcellularLocation>
</comment>
<dbReference type="GO" id="GO:0034457">
    <property type="term" value="C:Mpp10 complex"/>
    <property type="evidence" value="ECO:0007669"/>
    <property type="project" value="InterPro"/>
</dbReference>
<protein>
    <submittedName>
        <fullName evidence="8">Mpp10 protein</fullName>
    </submittedName>
</protein>
<evidence type="ECO:0000313" key="9">
    <source>
        <dbReference type="Proteomes" id="UP000076842"/>
    </source>
</evidence>
<name>A0A165IAB9_9BASI</name>
<evidence type="ECO:0000256" key="5">
    <source>
        <dbReference type="ARBA" id="ARBA00023274"/>
    </source>
</evidence>
<evidence type="ECO:0000256" key="1">
    <source>
        <dbReference type="ARBA" id="ARBA00004604"/>
    </source>
</evidence>
<evidence type="ECO:0000256" key="3">
    <source>
        <dbReference type="ARBA" id="ARBA00022552"/>
    </source>
</evidence>
<dbReference type="Proteomes" id="UP000076842">
    <property type="component" value="Unassembled WGS sequence"/>
</dbReference>
<dbReference type="EMBL" id="KV423932">
    <property type="protein sequence ID" value="KZT60316.1"/>
    <property type="molecule type" value="Genomic_DNA"/>
</dbReference>
<dbReference type="PANTHER" id="PTHR17039:SF0">
    <property type="entry name" value="U3 SMALL NUCLEOLAR RIBONUCLEOPROTEIN PROTEIN MPP10"/>
    <property type="match status" value="1"/>
</dbReference>
<feature type="non-terminal residue" evidence="8">
    <location>
        <position position="683"/>
    </location>
</feature>
<dbReference type="PANTHER" id="PTHR17039">
    <property type="entry name" value="U3 SMALL NUCLEOLAR RIBONUCLEOPROTEIN PROTEIN MPP10"/>
    <property type="match status" value="1"/>
</dbReference>
<dbReference type="GO" id="GO:0006364">
    <property type="term" value="P:rRNA processing"/>
    <property type="evidence" value="ECO:0007669"/>
    <property type="project" value="UniProtKB-KW"/>
</dbReference>
<feature type="compositionally biased region" description="Acidic residues" evidence="7">
    <location>
        <begin position="261"/>
        <end position="288"/>
    </location>
</feature>
<feature type="region of interest" description="Disordered" evidence="7">
    <location>
        <begin position="253"/>
        <end position="392"/>
    </location>
</feature>
<feature type="region of interest" description="Disordered" evidence="7">
    <location>
        <begin position="135"/>
        <end position="233"/>
    </location>
</feature>
<keyword evidence="3" id="KW-0698">rRNA processing</keyword>
<dbReference type="InterPro" id="IPR001326">
    <property type="entry name" value="Transl_elong_EF1B_B/D_CS"/>
</dbReference>
<feature type="compositionally biased region" description="Basic and acidic residues" evidence="7">
    <location>
        <begin position="364"/>
        <end position="378"/>
    </location>
</feature>
<feature type="compositionally biased region" description="Low complexity" evidence="7">
    <location>
        <begin position="302"/>
        <end position="320"/>
    </location>
</feature>
<feature type="region of interest" description="Disordered" evidence="7">
    <location>
        <begin position="601"/>
        <end position="626"/>
    </location>
</feature>
<evidence type="ECO:0000313" key="8">
    <source>
        <dbReference type="EMBL" id="KZT60316.1"/>
    </source>
</evidence>
<dbReference type="GO" id="GO:0003746">
    <property type="term" value="F:translation elongation factor activity"/>
    <property type="evidence" value="ECO:0007669"/>
    <property type="project" value="InterPro"/>
</dbReference>
<dbReference type="AlphaFoldDB" id="A0A165IAB9"/>
<dbReference type="PIRSF" id="PIRSF017300">
    <property type="entry name" value="snoRNP_Mpp10"/>
    <property type="match status" value="1"/>
</dbReference>
<comment type="similarity">
    <text evidence="6">Belongs to the MPP10 family.</text>
</comment>
<keyword evidence="9" id="KW-1185">Reference proteome</keyword>
<evidence type="ECO:0000256" key="7">
    <source>
        <dbReference type="SAM" id="MobiDB-lite"/>
    </source>
</evidence>
<accession>A0A165IAB9</accession>
<evidence type="ECO:0000256" key="6">
    <source>
        <dbReference type="ARBA" id="ARBA00029455"/>
    </source>
</evidence>
<reference evidence="8 9" key="1">
    <citation type="journal article" date="2016" name="Mol. Biol. Evol.">
        <title>Comparative Genomics of Early-Diverging Mushroom-Forming Fungi Provides Insights into the Origins of Lignocellulose Decay Capabilities.</title>
        <authorList>
            <person name="Nagy L.G."/>
            <person name="Riley R."/>
            <person name="Tritt A."/>
            <person name="Adam C."/>
            <person name="Daum C."/>
            <person name="Floudas D."/>
            <person name="Sun H."/>
            <person name="Yadav J.S."/>
            <person name="Pangilinan J."/>
            <person name="Larsson K.H."/>
            <person name="Matsuura K."/>
            <person name="Barry K."/>
            <person name="Labutti K."/>
            <person name="Kuo R."/>
            <person name="Ohm R.A."/>
            <person name="Bhattacharya S.S."/>
            <person name="Shirouzu T."/>
            <person name="Yoshinaga Y."/>
            <person name="Martin F.M."/>
            <person name="Grigoriev I.V."/>
            <person name="Hibbett D.S."/>
        </authorList>
    </citation>
    <scope>NUCLEOTIDE SEQUENCE [LARGE SCALE GENOMIC DNA]</scope>
    <source>
        <strain evidence="8 9">HHB12733</strain>
    </source>
</reference>
<dbReference type="FunCoup" id="A0A165IAB9">
    <property type="interactions" value="484"/>
</dbReference>
<dbReference type="PROSITE" id="PS00824">
    <property type="entry name" value="EF1BD_1"/>
    <property type="match status" value="1"/>
</dbReference>
<gene>
    <name evidence="8" type="ORF">CALCODRAFT_419692</name>
</gene>
<feature type="compositionally biased region" description="Acidic residues" evidence="7">
    <location>
        <begin position="199"/>
        <end position="209"/>
    </location>
</feature>
<dbReference type="InParanoid" id="A0A165IAB9"/>
<dbReference type="InterPro" id="IPR012173">
    <property type="entry name" value="Mpp10"/>
</dbReference>
<dbReference type="Pfam" id="PF04006">
    <property type="entry name" value="Mpp10"/>
    <property type="match status" value="1"/>
</dbReference>
<organism evidence="8 9">
    <name type="scientific">Calocera cornea HHB12733</name>
    <dbReference type="NCBI Taxonomy" id="1353952"/>
    <lineage>
        <taxon>Eukaryota</taxon>
        <taxon>Fungi</taxon>
        <taxon>Dikarya</taxon>
        <taxon>Basidiomycota</taxon>
        <taxon>Agaricomycotina</taxon>
        <taxon>Dacrymycetes</taxon>
        <taxon>Dacrymycetales</taxon>
        <taxon>Dacrymycetaceae</taxon>
        <taxon>Calocera</taxon>
    </lineage>
</organism>
<keyword evidence="5" id="KW-0687">Ribonucleoprotein</keyword>
<keyword evidence="2" id="KW-0690">Ribosome biogenesis</keyword>
<feature type="compositionally biased region" description="Acidic residues" evidence="7">
    <location>
        <begin position="332"/>
        <end position="363"/>
    </location>
</feature>
<evidence type="ECO:0000256" key="4">
    <source>
        <dbReference type="ARBA" id="ARBA00023242"/>
    </source>
</evidence>
<proteinExistence type="inferred from homology"/>
<dbReference type="GO" id="GO:0032040">
    <property type="term" value="C:small-subunit processome"/>
    <property type="evidence" value="ECO:0007669"/>
    <property type="project" value="TreeGrafter"/>
</dbReference>
<feature type="compositionally biased region" description="Acidic residues" evidence="7">
    <location>
        <begin position="135"/>
        <end position="186"/>
    </location>
</feature>